<evidence type="ECO:0000313" key="2">
    <source>
        <dbReference type="Proteomes" id="UP000785613"/>
    </source>
</evidence>
<evidence type="ECO:0000313" key="1">
    <source>
        <dbReference type="EMBL" id="NHZ33504.1"/>
    </source>
</evidence>
<dbReference type="RefSeq" id="WP_167223211.1">
    <property type="nucleotide sequence ID" value="NZ_VUYU01000004.1"/>
</dbReference>
<accession>A0ABX0LHL2</accession>
<organism evidence="1 2">
    <name type="scientific">Massilia rubra</name>
    <dbReference type="NCBI Taxonomy" id="2607910"/>
    <lineage>
        <taxon>Bacteria</taxon>
        <taxon>Pseudomonadati</taxon>
        <taxon>Pseudomonadota</taxon>
        <taxon>Betaproteobacteria</taxon>
        <taxon>Burkholderiales</taxon>
        <taxon>Oxalobacteraceae</taxon>
        <taxon>Telluria group</taxon>
        <taxon>Massilia</taxon>
    </lineage>
</organism>
<gene>
    <name evidence="1" type="ORF">F0185_07850</name>
</gene>
<comment type="caution">
    <text evidence="1">The sequence shown here is derived from an EMBL/GenBank/DDBJ whole genome shotgun (WGS) entry which is preliminary data.</text>
</comment>
<reference evidence="1 2" key="1">
    <citation type="submission" date="2019-09" db="EMBL/GenBank/DDBJ databases">
        <title>Taxonomy of Antarctic Massilia spp.: description of Massilia rubra sp. nov., Massilia aquatica sp. nov., Massilia mucilaginosa sp. nov., Massilia frigida sp. nov. isolated from streams, lakes and regoliths.</title>
        <authorList>
            <person name="Holochova P."/>
            <person name="Sedlacek I."/>
            <person name="Kralova S."/>
            <person name="Maslanova I."/>
            <person name="Busse H.-J."/>
            <person name="Stankova E."/>
            <person name="Vrbovska V."/>
            <person name="Kovarovic V."/>
            <person name="Bartak M."/>
            <person name="Svec P."/>
            <person name="Pantucek R."/>
        </authorList>
    </citation>
    <scope>NUCLEOTIDE SEQUENCE [LARGE SCALE GENOMIC DNA]</scope>
    <source>
        <strain evidence="1 2">CCM 8692</strain>
    </source>
</reference>
<name>A0ABX0LHL2_9BURK</name>
<proteinExistence type="predicted"/>
<sequence>MTLGIDAYYIDDHGKQVDLPLSSALGGVESTRYSFYAGEKAIAAGLVLFPLLATEMWIEARGAELAILKREAHVMLGFLEDKERAYWEFRLGNILEAIELATPYGENGIVSIG</sequence>
<dbReference type="Proteomes" id="UP000785613">
    <property type="component" value="Unassembled WGS sequence"/>
</dbReference>
<dbReference type="EMBL" id="VUYU01000004">
    <property type="protein sequence ID" value="NHZ33504.1"/>
    <property type="molecule type" value="Genomic_DNA"/>
</dbReference>
<keyword evidence="2" id="KW-1185">Reference proteome</keyword>
<protein>
    <submittedName>
        <fullName evidence="1">Uncharacterized protein</fullName>
    </submittedName>
</protein>